<reference evidence="3 4" key="1">
    <citation type="submission" date="2019-10" db="EMBL/GenBank/DDBJ databases">
        <title>Whole genome shotgun sequence of Acrocarpospora corrugata NBRC 13972.</title>
        <authorList>
            <person name="Ichikawa N."/>
            <person name="Kimura A."/>
            <person name="Kitahashi Y."/>
            <person name="Komaki H."/>
            <person name="Oguchi A."/>
        </authorList>
    </citation>
    <scope>NUCLEOTIDE SEQUENCE [LARGE SCALE GENOMIC DNA]</scope>
    <source>
        <strain evidence="3 4">NBRC 13972</strain>
    </source>
</reference>
<dbReference type="PANTHER" id="PTHR46825:SF7">
    <property type="entry name" value="D-ALANYL-D-ALANINE CARBOXYPEPTIDASE"/>
    <property type="match status" value="1"/>
</dbReference>
<organism evidence="3 4">
    <name type="scientific">Acrocarpospora corrugata</name>
    <dbReference type="NCBI Taxonomy" id="35763"/>
    <lineage>
        <taxon>Bacteria</taxon>
        <taxon>Bacillati</taxon>
        <taxon>Actinomycetota</taxon>
        <taxon>Actinomycetes</taxon>
        <taxon>Streptosporangiales</taxon>
        <taxon>Streptosporangiaceae</taxon>
        <taxon>Acrocarpospora</taxon>
    </lineage>
</organism>
<dbReference type="Gene3D" id="3.40.710.10">
    <property type="entry name" value="DD-peptidase/beta-lactamase superfamily"/>
    <property type="match status" value="1"/>
</dbReference>
<evidence type="ECO:0000256" key="1">
    <source>
        <dbReference type="SAM" id="SignalP"/>
    </source>
</evidence>
<proteinExistence type="predicted"/>
<dbReference type="PROSITE" id="PS51257">
    <property type="entry name" value="PROKAR_LIPOPROTEIN"/>
    <property type="match status" value="1"/>
</dbReference>
<dbReference type="InterPro" id="IPR050491">
    <property type="entry name" value="AmpC-like"/>
</dbReference>
<dbReference type="EMBL" id="BLAD01000045">
    <property type="protein sequence ID" value="GES00568.1"/>
    <property type="molecule type" value="Genomic_DNA"/>
</dbReference>
<sequence>MRMPVLLALLVAVAACTSPAIQAPAARPSVSAAPALEKEAALLVETGSQGAVVHVRKGGQTWQAAAGLADVGVVMRPEHRFRIASITKTFTATLVMEQVEQGRLALADRVDELLPGVIKTEARVADLLGHTSDISDYLRDERFEKDLEDGAYLRHWTPRELLKYSDKKVRGYSNTNYILLGMILEKVSGRPYRQLLWESITRPLGLSATELPTGDLPEGLAHGSHSGVNIAELDSSIFWTAGGLVSTAADVSAFYHWLFAQDVGKRLQSGGFGIFTRTLGCGQRVLSHSGQIHGYGGMVMSSQDGEKVVVVQVNSTRPGDAIATAERIMCTL</sequence>
<feature type="domain" description="Beta-lactamase-related" evidence="2">
    <location>
        <begin position="42"/>
        <end position="328"/>
    </location>
</feature>
<keyword evidence="4" id="KW-1185">Reference proteome</keyword>
<dbReference type="Pfam" id="PF00144">
    <property type="entry name" value="Beta-lactamase"/>
    <property type="match status" value="1"/>
</dbReference>
<gene>
    <name evidence="3" type="ORF">Acor_26320</name>
</gene>
<comment type="caution">
    <text evidence="3">The sequence shown here is derived from an EMBL/GenBank/DDBJ whole genome shotgun (WGS) entry which is preliminary data.</text>
</comment>
<dbReference type="PANTHER" id="PTHR46825">
    <property type="entry name" value="D-ALANYL-D-ALANINE-CARBOXYPEPTIDASE/ENDOPEPTIDASE AMPH"/>
    <property type="match status" value="1"/>
</dbReference>
<keyword evidence="3" id="KW-0378">Hydrolase</keyword>
<dbReference type="Proteomes" id="UP000334990">
    <property type="component" value="Unassembled WGS sequence"/>
</dbReference>
<accession>A0A5M3W1T0</accession>
<evidence type="ECO:0000313" key="4">
    <source>
        <dbReference type="Proteomes" id="UP000334990"/>
    </source>
</evidence>
<keyword evidence="1" id="KW-0732">Signal</keyword>
<dbReference type="InterPro" id="IPR012338">
    <property type="entry name" value="Beta-lactam/transpept-like"/>
</dbReference>
<dbReference type="SUPFAM" id="SSF56601">
    <property type="entry name" value="beta-lactamase/transpeptidase-like"/>
    <property type="match status" value="1"/>
</dbReference>
<dbReference type="GO" id="GO:0016787">
    <property type="term" value="F:hydrolase activity"/>
    <property type="evidence" value="ECO:0007669"/>
    <property type="project" value="UniProtKB-KW"/>
</dbReference>
<dbReference type="OrthoDB" id="3174977at2"/>
<feature type="chain" id="PRO_5038611356" evidence="1">
    <location>
        <begin position="23"/>
        <end position="332"/>
    </location>
</feature>
<protein>
    <submittedName>
        <fullName evidence="3">Serine hydrolase</fullName>
    </submittedName>
</protein>
<name>A0A5M3W1T0_9ACTN</name>
<dbReference type="AlphaFoldDB" id="A0A5M3W1T0"/>
<evidence type="ECO:0000259" key="2">
    <source>
        <dbReference type="Pfam" id="PF00144"/>
    </source>
</evidence>
<feature type="signal peptide" evidence="1">
    <location>
        <begin position="1"/>
        <end position="22"/>
    </location>
</feature>
<dbReference type="InterPro" id="IPR001466">
    <property type="entry name" value="Beta-lactam-related"/>
</dbReference>
<evidence type="ECO:0000313" key="3">
    <source>
        <dbReference type="EMBL" id="GES00568.1"/>
    </source>
</evidence>